<dbReference type="HOGENOM" id="CLU_2185540_0_0_1"/>
<dbReference type="AlphaFoldDB" id="F8NHI2"/>
<dbReference type="EMBL" id="GL945429">
    <property type="protein sequence ID" value="EGO29153.1"/>
    <property type="molecule type" value="Genomic_DNA"/>
</dbReference>
<evidence type="ECO:0000313" key="1">
    <source>
        <dbReference type="EMBL" id="EGO29153.1"/>
    </source>
</evidence>
<dbReference type="KEGG" id="sla:SERLADRAFT_456532"/>
<reference evidence="1" key="1">
    <citation type="submission" date="2011-04" db="EMBL/GenBank/DDBJ databases">
        <title>Evolution of plant cell wall degrading machinery underlies the functional diversity of forest fungi.</title>
        <authorList>
            <consortium name="US DOE Joint Genome Institute (JGI-PGF)"/>
            <person name="Eastwood D.C."/>
            <person name="Floudas D."/>
            <person name="Binder M."/>
            <person name="Majcherczyk A."/>
            <person name="Schneider P."/>
            <person name="Aerts A."/>
            <person name="Asiegbu F.O."/>
            <person name="Baker S.E."/>
            <person name="Barry K."/>
            <person name="Bendiksby M."/>
            <person name="Blumentritt M."/>
            <person name="Coutinho P.M."/>
            <person name="Cullen D."/>
            <person name="Cullen D."/>
            <person name="Gathman A."/>
            <person name="Goodell B."/>
            <person name="Henrissat B."/>
            <person name="Ihrmark K."/>
            <person name="Kauserud H."/>
            <person name="Kohler A."/>
            <person name="LaButti K."/>
            <person name="Lapidus A."/>
            <person name="Lavin J.L."/>
            <person name="Lee Y.-H."/>
            <person name="Lindquist E."/>
            <person name="Lilly W."/>
            <person name="Lucas S."/>
            <person name="Morin E."/>
            <person name="Murat C."/>
            <person name="Oguiza J.A."/>
            <person name="Park J."/>
            <person name="Pisabarro A.G."/>
            <person name="Riley R."/>
            <person name="Rosling A."/>
            <person name="Salamov A."/>
            <person name="Schmidt O."/>
            <person name="Schmutz J."/>
            <person name="Skrede I."/>
            <person name="Stenlid J."/>
            <person name="Wiebenga A."/>
            <person name="Xie X."/>
            <person name="Kues U."/>
            <person name="Hibbett D.S."/>
            <person name="Hoffmeister D."/>
            <person name="Hogberg N."/>
            <person name="Martin F."/>
            <person name="Grigoriev I.V."/>
            <person name="Watkinson S.C."/>
        </authorList>
    </citation>
    <scope>NUCLEOTIDE SEQUENCE</scope>
    <source>
        <strain evidence="1">S7.9</strain>
    </source>
</reference>
<accession>F8NHI2</accession>
<dbReference type="Proteomes" id="UP000008064">
    <property type="component" value="Unassembled WGS sequence"/>
</dbReference>
<gene>
    <name evidence="1" type="ORF">SERLADRAFT_456532</name>
</gene>
<name>F8NHI2_SERL9</name>
<dbReference type="GeneID" id="18817352"/>
<sequence length="109" mass="11853">MEISASPPDGTGTPLRLLLKSTHLHGCLERAARLSRAGVECPFQAGSRSLQGHGGGPPPLVIKLCFPCTANLKSFTSGVETIIDNLDDRWDGWQRRLPAVNRDAVKRTY</sequence>
<organism>
    <name type="scientific">Serpula lacrymans var. lacrymans (strain S7.9)</name>
    <name type="common">Dry rot fungus</name>
    <dbReference type="NCBI Taxonomy" id="578457"/>
    <lineage>
        <taxon>Eukaryota</taxon>
        <taxon>Fungi</taxon>
        <taxon>Dikarya</taxon>
        <taxon>Basidiomycota</taxon>
        <taxon>Agaricomycotina</taxon>
        <taxon>Agaricomycetes</taxon>
        <taxon>Agaricomycetidae</taxon>
        <taxon>Boletales</taxon>
        <taxon>Coniophorineae</taxon>
        <taxon>Serpulaceae</taxon>
        <taxon>Serpula</taxon>
    </lineage>
</organism>
<proteinExistence type="predicted"/>
<dbReference type="RefSeq" id="XP_007313395.1">
    <property type="nucleotide sequence ID" value="XM_007313333.1"/>
</dbReference>
<protein>
    <submittedName>
        <fullName evidence="1">Uncharacterized protein</fullName>
    </submittedName>
</protein>